<dbReference type="Proteomes" id="UP001154015">
    <property type="component" value="Unassembled WGS sequence"/>
</dbReference>
<comment type="caution">
    <text evidence="2">The sequence shown here is derived from an EMBL/GenBank/DDBJ whole genome shotgun (WGS) entry which is preliminary data.</text>
</comment>
<evidence type="ECO:0000256" key="1">
    <source>
        <dbReference type="SAM" id="MobiDB-lite"/>
    </source>
</evidence>
<organism evidence="2 3">
    <name type="scientific">Streptomyces globisporus</name>
    <dbReference type="NCBI Taxonomy" id="1908"/>
    <lineage>
        <taxon>Bacteria</taxon>
        <taxon>Bacillati</taxon>
        <taxon>Actinomycetota</taxon>
        <taxon>Actinomycetes</taxon>
        <taxon>Kitasatosporales</taxon>
        <taxon>Streptomycetaceae</taxon>
        <taxon>Streptomyces</taxon>
    </lineage>
</organism>
<evidence type="ECO:0000313" key="2">
    <source>
        <dbReference type="EMBL" id="CAH9413351.1"/>
    </source>
</evidence>
<accession>A0ABN8UWV9</accession>
<feature type="region of interest" description="Disordered" evidence="1">
    <location>
        <begin position="31"/>
        <end position="50"/>
    </location>
</feature>
<sequence length="50" mass="5111">MPGGGGFTLPTAPEISTGSVVRGVDSTGRISAVDGREHERACSEPVLTVR</sequence>
<evidence type="ECO:0000313" key="3">
    <source>
        <dbReference type="Proteomes" id="UP001154015"/>
    </source>
</evidence>
<protein>
    <submittedName>
        <fullName evidence="2">Uncharacterized protein</fullName>
    </submittedName>
</protein>
<gene>
    <name evidence="2" type="ORF">SGL43_00349</name>
</gene>
<keyword evidence="3" id="KW-1185">Reference proteome</keyword>
<name>A0ABN8UWV9_STRGL</name>
<dbReference type="EMBL" id="CAKXYP010000001">
    <property type="protein sequence ID" value="CAH9413351.1"/>
    <property type="molecule type" value="Genomic_DNA"/>
</dbReference>
<proteinExistence type="predicted"/>
<reference evidence="2" key="1">
    <citation type="submission" date="2022-03" db="EMBL/GenBank/DDBJ databases">
        <authorList>
            <person name="Leyn A S."/>
        </authorList>
    </citation>
    <scope>NUCLEOTIDE SEQUENCE</scope>
    <source>
        <strain evidence="2">Streptomyces globisporus 4-3</strain>
    </source>
</reference>